<proteinExistence type="predicted"/>
<gene>
    <name evidence="1" type="ORF">CARN2_1377</name>
</gene>
<organism evidence="1">
    <name type="scientific">mine drainage metagenome</name>
    <dbReference type="NCBI Taxonomy" id="410659"/>
    <lineage>
        <taxon>unclassified sequences</taxon>
        <taxon>metagenomes</taxon>
        <taxon>ecological metagenomes</taxon>
    </lineage>
</organism>
<evidence type="ECO:0000313" key="1">
    <source>
        <dbReference type="EMBL" id="CBH96518.1"/>
    </source>
</evidence>
<dbReference type="AlphaFoldDB" id="E6PNL6"/>
<reference evidence="1" key="1">
    <citation type="submission" date="2009-10" db="EMBL/GenBank/DDBJ databases">
        <title>Diversity of trophic interactions inside an arsenic-rich microbial ecosystem.</title>
        <authorList>
            <person name="Bertin P.N."/>
            <person name="Heinrich-Salmeron A."/>
            <person name="Pelletier E."/>
            <person name="Goulhen-Chollet F."/>
            <person name="Arsene-Ploetze F."/>
            <person name="Gallien S."/>
            <person name="Calteau A."/>
            <person name="Vallenet D."/>
            <person name="Casiot C."/>
            <person name="Chane-Woon-Ming B."/>
            <person name="Giloteaux L."/>
            <person name="Barakat M."/>
            <person name="Bonnefoy V."/>
            <person name="Bruneel O."/>
            <person name="Chandler M."/>
            <person name="Cleiss J."/>
            <person name="Duran R."/>
            <person name="Elbaz-Poulichet F."/>
            <person name="Fonknechten N."/>
            <person name="Lauga B."/>
            <person name="Mornico D."/>
            <person name="Ortet P."/>
            <person name="Schaeffer C."/>
            <person name="Siguier P."/>
            <person name="Alexander Thil Smith A."/>
            <person name="Van Dorsselaer A."/>
            <person name="Weissenbach J."/>
            <person name="Medigue C."/>
            <person name="Le Paslier D."/>
        </authorList>
    </citation>
    <scope>NUCLEOTIDE SEQUENCE</scope>
</reference>
<comment type="caution">
    <text evidence="1">The sequence shown here is derived from an EMBL/GenBank/DDBJ whole genome shotgun (WGS) entry which is preliminary data.</text>
</comment>
<dbReference type="EMBL" id="CABM01000027">
    <property type="protein sequence ID" value="CBH96518.1"/>
    <property type="molecule type" value="Genomic_DNA"/>
</dbReference>
<name>E6PNL6_9ZZZZ</name>
<protein>
    <submittedName>
        <fullName evidence="1">Uncharacterized protein</fullName>
    </submittedName>
</protein>
<accession>E6PNL6</accession>
<sequence length="183" mass="20091">MAMLQKLEFVAELNPASQKIYWDLPISLRIQVLHEAGFCTAESFEDVVQEAALYGIERTNLSLRAWAQRQNSAGWGTAVGEATEGEQDDDCRPGHEAAECSDPLSFLLALEAAQARLDADPQALGRAQSEADLALRTGRAKDVSARCRVSERRVQQEFEVRREAIARGQLDLFGDQGGEGGEK</sequence>